<accession>A0ABU6JZJ7</accession>
<comment type="caution">
    <text evidence="1">The sequence shown here is derived from an EMBL/GenBank/DDBJ whole genome shotgun (WGS) entry which is preliminary data.</text>
</comment>
<proteinExistence type="predicted"/>
<evidence type="ECO:0000313" key="2">
    <source>
        <dbReference type="Proteomes" id="UP001331561"/>
    </source>
</evidence>
<protein>
    <submittedName>
        <fullName evidence="1">Uncharacterized protein</fullName>
    </submittedName>
</protein>
<reference evidence="1 2" key="1">
    <citation type="submission" date="2024-01" db="EMBL/GenBank/DDBJ databases">
        <title>Uliginosibacterium soil sp. nov.</title>
        <authorList>
            <person name="Lv Y."/>
        </authorList>
    </citation>
    <scope>NUCLEOTIDE SEQUENCE [LARGE SCALE GENOMIC DNA]</scope>
    <source>
        <strain evidence="1 2">H3</strain>
    </source>
</reference>
<sequence length="70" mass="7738">MVLNVESSEDVAASRIGHQVFHADEERELDAMFAELSHSDVHVPGWEGPEWAVPMGRERQAIAFGTFGSI</sequence>
<dbReference type="Proteomes" id="UP001331561">
    <property type="component" value="Unassembled WGS sequence"/>
</dbReference>
<dbReference type="EMBL" id="JAYXHS010000001">
    <property type="protein sequence ID" value="MEC5384764.1"/>
    <property type="molecule type" value="Genomic_DNA"/>
</dbReference>
<gene>
    <name evidence="1" type="ORF">VVD49_03470</name>
</gene>
<keyword evidence="2" id="KW-1185">Reference proteome</keyword>
<evidence type="ECO:0000313" key="1">
    <source>
        <dbReference type="EMBL" id="MEC5384764.1"/>
    </source>
</evidence>
<dbReference type="RefSeq" id="WP_327597733.1">
    <property type="nucleotide sequence ID" value="NZ_JAYXHS010000001.1"/>
</dbReference>
<name>A0ABU6JZJ7_9RHOO</name>
<organism evidence="1 2">
    <name type="scientific">Uliginosibacterium silvisoli</name>
    <dbReference type="NCBI Taxonomy" id="3114758"/>
    <lineage>
        <taxon>Bacteria</taxon>
        <taxon>Pseudomonadati</taxon>
        <taxon>Pseudomonadota</taxon>
        <taxon>Betaproteobacteria</taxon>
        <taxon>Rhodocyclales</taxon>
        <taxon>Zoogloeaceae</taxon>
        <taxon>Uliginosibacterium</taxon>
    </lineage>
</organism>